<dbReference type="PANTHER" id="PTHR37694">
    <property type="entry name" value="SLR8022 PROTEIN"/>
    <property type="match status" value="1"/>
</dbReference>
<protein>
    <submittedName>
        <fullName evidence="2">Cupin domain-containing protein</fullName>
    </submittedName>
</protein>
<evidence type="ECO:0000313" key="3">
    <source>
        <dbReference type="Proteomes" id="UP000606494"/>
    </source>
</evidence>
<name>A0ABR7Y5F7_9SPHI</name>
<dbReference type="EMBL" id="JACNYK010000003">
    <property type="protein sequence ID" value="MBD1426535.1"/>
    <property type="molecule type" value="Genomic_DNA"/>
</dbReference>
<reference evidence="2 3" key="1">
    <citation type="submission" date="2020-08" db="EMBL/GenBank/DDBJ databases">
        <title>Sphingobacterium sp. DN00404 isolated from aquaculture water.</title>
        <authorList>
            <person name="Zhang M."/>
        </authorList>
    </citation>
    <scope>NUCLEOTIDE SEQUENCE [LARGE SCALE GENOMIC DNA]</scope>
    <source>
        <strain evidence="2 3">KCTC 32294</strain>
    </source>
</reference>
<evidence type="ECO:0000313" key="2">
    <source>
        <dbReference type="EMBL" id="MBD1426535.1"/>
    </source>
</evidence>
<dbReference type="Gene3D" id="2.60.120.10">
    <property type="entry name" value="Jelly Rolls"/>
    <property type="match status" value="1"/>
</dbReference>
<dbReference type="CDD" id="cd02230">
    <property type="entry name" value="cupin_HP0902-like"/>
    <property type="match status" value="1"/>
</dbReference>
<dbReference type="SUPFAM" id="SSF51182">
    <property type="entry name" value="RmlC-like cupins"/>
    <property type="match status" value="1"/>
</dbReference>
<gene>
    <name evidence="2" type="ORF">H8B17_13155</name>
</gene>
<proteinExistence type="predicted"/>
<evidence type="ECO:0000256" key="1">
    <source>
        <dbReference type="SAM" id="MobiDB-lite"/>
    </source>
</evidence>
<dbReference type="Proteomes" id="UP000606494">
    <property type="component" value="Unassembled WGS sequence"/>
</dbReference>
<feature type="region of interest" description="Disordered" evidence="1">
    <location>
        <begin position="1"/>
        <end position="20"/>
    </location>
</feature>
<dbReference type="PANTHER" id="PTHR37694:SF1">
    <property type="entry name" value="SLR8022 PROTEIN"/>
    <property type="match status" value="1"/>
</dbReference>
<organism evidence="2 3">
    <name type="scientific">Sphingobacterium arenae</name>
    <dbReference type="NCBI Taxonomy" id="1280598"/>
    <lineage>
        <taxon>Bacteria</taxon>
        <taxon>Pseudomonadati</taxon>
        <taxon>Bacteroidota</taxon>
        <taxon>Sphingobacteriia</taxon>
        <taxon>Sphingobacteriales</taxon>
        <taxon>Sphingobacteriaceae</taxon>
        <taxon>Sphingobacterium</taxon>
    </lineage>
</organism>
<dbReference type="RefSeq" id="WP_190309683.1">
    <property type="nucleotide sequence ID" value="NZ_JACNYK010000003.1"/>
</dbReference>
<dbReference type="InterPro" id="IPR014710">
    <property type="entry name" value="RmlC-like_jellyroll"/>
</dbReference>
<dbReference type="InterPro" id="IPR011051">
    <property type="entry name" value="RmlC_Cupin_sf"/>
</dbReference>
<keyword evidence="3" id="KW-1185">Reference proteome</keyword>
<comment type="caution">
    <text evidence="2">The sequence shown here is derived from an EMBL/GenBank/DDBJ whole genome shotgun (WGS) entry which is preliminary data.</text>
</comment>
<accession>A0ABR7Y5F7</accession>
<sequence>MKKKSNDATPQRPEGERTLDGPLVEMNLVTFINQIKEESTWMDSDRNSITIFKSDVMRIVLIGLHPHAELKPHKANGTISVQVLEGKITFATESQSTQIEKGQMIVLHQNITHSVKALTESFFLLTLVMKQ</sequence>